<name>A0A327YT36_9BACL</name>
<protein>
    <submittedName>
        <fullName evidence="1">Uncharacterized protein</fullName>
    </submittedName>
</protein>
<evidence type="ECO:0000313" key="1">
    <source>
        <dbReference type="EMBL" id="RAK23237.1"/>
    </source>
</evidence>
<reference evidence="1 2" key="1">
    <citation type="submission" date="2018-06" db="EMBL/GenBank/DDBJ databases">
        <title>Genomic Encyclopedia of Type Strains, Phase III (KMG-III): the genomes of soil and plant-associated and newly described type strains.</title>
        <authorList>
            <person name="Whitman W."/>
        </authorList>
    </citation>
    <scope>NUCLEOTIDE SEQUENCE [LARGE SCALE GENOMIC DNA]</scope>
    <source>
        <strain evidence="1 2">CGMCC 1.8979</strain>
    </source>
</reference>
<keyword evidence="2" id="KW-1185">Reference proteome</keyword>
<proteinExistence type="predicted"/>
<comment type="caution">
    <text evidence="1">The sequence shown here is derived from an EMBL/GenBank/DDBJ whole genome shotgun (WGS) entry which is preliminary data.</text>
</comment>
<sequence>MPEENVLPTRNACISTEEGYFPLGIASRARQLEKRRHRG</sequence>
<dbReference type="AlphaFoldDB" id="A0A327YT36"/>
<organism evidence="1 2">
    <name type="scientific">Paranoxybacillus vitaminiphilus</name>
    <dbReference type="NCBI Taxonomy" id="581036"/>
    <lineage>
        <taxon>Bacteria</taxon>
        <taxon>Bacillati</taxon>
        <taxon>Bacillota</taxon>
        <taxon>Bacilli</taxon>
        <taxon>Bacillales</taxon>
        <taxon>Anoxybacillaceae</taxon>
        <taxon>Paranoxybacillus</taxon>
    </lineage>
</organism>
<dbReference type="Proteomes" id="UP000248555">
    <property type="component" value="Unassembled WGS sequence"/>
</dbReference>
<evidence type="ECO:0000313" key="2">
    <source>
        <dbReference type="Proteomes" id="UP000248555"/>
    </source>
</evidence>
<accession>A0A327YT36</accession>
<gene>
    <name evidence="1" type="ORF">B0I26_101192</name>
</gene>
<dbReference type="EMBL" id="QLMH01000001">
    <property type="protein sequence ID" value="RAK23237.1"/>
    <property type="molecule type" value="Genomic_DNA"/>
</dbReference>